<dbReference type="InterPro" id="IPR036179">
    <property type="entry name" value="Ig-like_dom_sf"/>
</dbReference>
<evidence type="ECO:0000256" key="1">
    <source>
        <dbReference type="ARBA" id="ARBA00000548"/>
    </source>
</evidence>
<dbReference type="PROSITE" id="PS50835">
    <property type="entry name" value="IG_LIKE"/>
    <property type="match status" value="1"/>
</dbReference>
<comment type="catalytic activity">
    <reaction evidence="1">
        <text>Endohydrolysis of (1-&gt;4)-alpha-D-glucosidic linkages in polysaccharides containing three or more (1-&gt;4)-alpha-linked D-glucose units.</text>
        <dbReference type="EC" id="3.2.1.1"/>
    </reaction>
</comment>
<evidence type="ECO:0000313" key="6">
    <source>
        <dbReference type="EMBL" id="RLP75261.1"/>
    </source>
</evidence>
<dbReference type="GO" id="GO:0030246">
    <property type="term" value="F:carbohydrate binding"/>
    <property type="evidence" value="ECO:0007669"/>
    <property type="project" value="InterPro"/>
</dbReference>
<dbReference type="SUPFAM" id="SSF48726">
    <property type="entry name" value="Immunoglobulin"/>
    <property type="match status" value="1"/>
</dbReference>
<dbReference type="InterPro" id="IPR013784">
    <property type="entry name" value="Carb-bd-like_fold"/>
</dbReference>
<evidence type="ECO:0000259" key="5">
    <source>
        <dbReference type="PROSITE" id="PS50835"/>
    </source>
</evidence>
<feature type="domain" description="Ig-like" evidence="5">
    <location>
        <begin position="773"/>
        <end position="863"/>
    </location>
</feature>
<evidence type="ECO:0000256" key="3">
    <source>
        <dbReference type="ARBA" id="ARBA00030238"/>
    </source>
</evidence>
<name>A0A3L7A6S6_9MICO</name>
<sequence length="1061" mass="109348">MRHLDVHPLKGTAMGPRLRSLTLGGVSAAVIVALLATPVSAQPLPEPTALIAPQSENTADPAVTLEPTVTSEPSEPSDPKLVLPGQPRAAVGAAAAPGSEVPAGKWATLSGQIMLGDVPFANSPFTLVNHWAFESGETTHWRTDAQGKFSARVSAGLYAVNYEPPAPFYTSANYEDAVEVRAGATVALGKIQAKRGVEIGGTMTLPPGFSIGEIFELGVENAAGTNSWRTTQSRVNATTVTWRATVPAGKYRVAFSRGDRDFEPQWWKNAKTSASATLVTVVAGKPQLALNATLATRGSTLSGRVLDSSGKPVAGAEVSASGPNGASSTAQTTGSTGAFMLAGLSAGAWTVSVRAPYTQGAWLSRPQWYSGAAFEKDATKIVIASGAPTHRTGIDIKMLATGSVSGTVSVRGTGGLVRTHLIPVGVEPERDNNWDTANYGTSFLAEGLVPGKYNVYFSGPTGRLQPVPATDGNPRTVTVVAGKTVSLNLVLRFGGFIIDSGNGALEFVDADTGAIVDRAYMDGKYVSGTVLAGSRVKIRDRDGEPRYVPGNTTAANARIFTVTEGSYQPVNINNSTRTSISGRVTDAGGAAVSGAQVELHVYQEWGGYTTEFAAYTGPDGRYSFTGLRVTTQYQVFVRSENPLRESRWYGGNGGNDGYTGATALWPADTTPITGVNIVLGAVGAARGSISGSGSVEDSYRISAVAVDGSGRTYSTWSPRVKDASWTLPGLRPGDYTLRIERRIREVTSVVLERKITVKAGAWTDTGQLSETKPAITAQPKAVSAAVGARATLSVTASGPSLSYRWQQRAAGSSGSGGWSDVAYATAPTLTVTPKSVAADNKREYRVIIFNAVGSVTSATAILTVPKAKSGAITVKAPAKATYGSPVAVPVQVARAAGAKADATGTVRAYSGTAEVAKATLSGGKATLSVPVSALGVGTRALRFAYAGTAEVDGVSTNASIVVAKATATVTGTVPATIKPKARPVIPVSVTAGKTPATGKVTVTFARNGSKPVTVTANLSAGKAQITTPSLAATGSYTVTVAYAGSGNVSAKTQRVGTFSLR</sequence>
<dbReference type="InterPro" id="IPR013783">
    <property type="entry name" value="Ig-like_fold"/>
</dbReference>
<dbReference type="SUPFAM" id="SSF49452">
    <property type="entry name" value="Starch-binding domain-like"/>
    <property type="match status" value="2"/>
</dbReference>
<dbReference type="EMBL" id="RCUX01000007">
    <property type="protein sequence ID" value="RLP75261.1"/>
    <property type="molecule type" value="Genomic_DNA"/>
</dbReference>
<dbReference type="PROSITE" id="PS00083">
    <property type="entry name" value="INTRADIOL_DIOXYGENAS"/>
    <property type="match status" value="1"/>
</dbReference>
<feature type="region of interest" description="Disordered" evidence="4">
    <location>
        <begin position="305"/>
        <end position="331"/>
    </location>
</feature>
<dbReference type="OrthoDB" id="3771655at2"/>
<dbReference type="GO" id="GO:0008199">
    <property type="term" value="F:ferric iron binding"/>
    <property type="evidence" value="ECO:0007669"/>
    <property type="project" value="InterPro"/>
</dbReference>
<evidence type="ECO:0000256" key="4">
    <source>
        <dbReference type="SAM" id="MobiDB-lite"/>
    </source>
</evidence>
<dbReference type="GO" id="GO:0004556">
    <property type="term" value="F:alpha-amylase activity"/>
    <property type="evidence" value="ECO:0007669"/>
    <property type="project" value="UniProtKB-EC"/>
</dbReference>
<dbReference type="Gene3D" id="2.60.40.10">
    <property type="entry name" value="Immunoglobulins"/>
    <property type="match status" value="2"/>
</dbReference>
<comment type="caution">
    <text evidence="6">The sequence shown here is derived from an EMBL/GenBank/DDBJ whole genome shotgun (WGS) entry which is preliminary data.</text>
</comment>
<gene>
    <name evidence="6" type="ORF">D9V32_10215</name>
</gene>
<dbReference type="GO" id="GO:0005975">
    <property type="term" value="P:carbohydrate metabolic process"/>
    <property type="evidence" value="ECO:0007669"/>
    <property type="project" value="UniProtKB-ARBA"/>
</dbReference>
<dbReference type="Gene3D" id="2.60.40.1120">
    <property type="entry name" value="Carboxypeptidase-like, regulatory domain"/>
    <property type="match status" value="3"/>
</dbReference>
<protein>
    <recommendedName>
        <fullName evidence="2">alpha-amylase</fullName>
        <ecNumber evidence="2">3.2.1.1</ecNumber>
    </recommendedName>
    <alternativeName>
        <fullName evidence="3">1,4-alpha-D-glucan glucanohydrolase</fullName>
    </alternativeName>
</protein>
<evidence type="ECO:0000256" key="2">
    <source>
        <dbReference type="ARBA" id="ARBA00012595"/>
    </source>
</evidence>
<organism evidence="6 7">
    <name type="scientific">Mycetocola tolaasinivorans</name>
    <dbReference type="NCBI Taxonomy" id="76635"/>
    <lineage>
        <taxon>Bacteria</taxon>
        <taxon>Bacillati</taxon>
        <taxon>Actinomycetota</taxon>
        <taxon>Actinomycetes</taxon>
        <taxon>Micrococcales</taxon>
        <taxon>Microbacteriaceae</taxon>
        <taxon>Mycetocola</taxon>
    </lineage>
</organism>
<dbReference type="EC" id="3.2.1.1" evidence="2"/>
<dbReference type="InterPro" id="IPR000627">
    <property type="entry name" value="Intradiol_dOase_C"/>
</dbReference>
<reference evidence="6 7" key="1">
    <citation type="submission" date="2018-10" db="EMBL/GenBank/DDBJ databases">
        <authorList>
            <person name="Li J."/>
        </authorList>
    </citation>
    <scope>NUCLEOTIDE SEQUENCE [LARGE SCALE GENOMIC DNA]</scope>
    <source>
        <strain evidence="6 7">IF 016277</strain>
    </source>
</reference>
<accession>A0A3L7A6S6</accession>
<keyword evidence="7" id="KW-1185">Reference proteome</keyword>
<evidence type="ECO:0000313" key="7">
    <source>
        <dbReference type="Proteomes" id="UP000272503"/>
    </source>
</evidence>
<dbReference type="AlphaFoldDB" id="A0A3L7A6S6"/>
<dbReference type="Proteomes" id="UP000272503">
    <property type="component" value="Unassembled WGS sequence"/>
</dbReference>
<dbReference type="Pfam" id="PF13620">
    <property type="entry name" value="CarboxypepD_reg"/>
    <property type="match status" value="2"/>
</dbReference>
<dbReference type="InterPro" id="IPR007110">
    <property type="entry name" value="Ig-like_dom"/>
</dbReference>
<proteinExistence type="predicted"/>